<keyword evidence="8 10" id="KW-0472">Membrane</keyword>
<dbReference type="eggNOG" id="arCOG05035">
    <property type="taxonomic scope" value="Archaea"/>
</dbReference>
<comment type="similarity">
    <text evidence="2">Belongs to the EhaA family.</text>
</comment>
<accession>A6UTX2</accession>
<dbReference type="HOGENOM" id="CLU_174516_1_0_2"/>
<dbReference type="KEGG" id="mae:Maeo_0357"/>
<comment type="function">
    <text evidence="9">One of the integral membrane subunits of multisubunit membrane-bound [NiFe]-hydrogenase eha. Eha is predicted to form large electron transfer complex and might catalyze energy-driven reduction of low-potential redox carriers.</text>
</comment>
<dbReference type="GO" id="GO:0005886">
    <property type="term" value="C:plasma membrane"/>
    <property type="evidence" value="ECO:0007669"/>
    <property type="project" value="UniProtKB-SubCell"/>
</dbReference>
<evidence type="ECO:0000256" key="8">
    <source>
        <dbReference type="ARBA" id="ARBA00023136"/>
    </source>
</evidence>
<evidence type="ECO:0000256" key="10">
    <source>
        <dbReference type="SAM" id="Phobius"/>
    </source>
</evidence>
<keyword evidence="12" id="KW-1185">Reference proteome</keyword>
<keyword evidence="6 10" id="KW-0812">Transmembrane</keyword>
<feature type="transmembrane region" description="Helical" evidence="10">
    <location>
        <begin position="12"/>
        <end position="30"/>
    </location>
</feature>
<dbReference type="AlphaFoldDB" id="A6UTX2"/>
<feature type="transmembrane region" description="Helical" evidence="10">
    <location>
        <begin position="50"/>
        <end position="81"/>
    </location>
</feature>
<name>A6UTX2_META3</name>
<evidence type="ECO:0000256" key="9">
    <source>
        <dbReference type="ARBA" id="ARBA00024740"/>
    </source>
</evidence>
<dbReference type="GeneID" id="5327400"/>
<evidence type="ECO:0000256" key="3">
    <source>
        <dbReference type="ARBA" id="ARBA00011090"/>
    </source>
</evidence>
<organism evidence="11 12">
    <name type="scientific">Methanococcus aeolicus (strain ATCC BAA-1280 / DSM 17508 / OCM 812 / Nankai-3)</name>
    <dbReference type="NCBI Taxonomy" id="419665"/>
    <lineage>
        <taxon>Archaea</taxon>
        <taxon>Methanobacteriati</taxon>
        <taxon>Methanobacteriota</taxon>
        <taxon>Methanomada group</taxon>
        <taxon>Methanococci</taxon>
        <taxon>Methanococcales</taxon>
        <taxon>Methanococcaceae</taxon>
        <taxon>Methanococcus</taxon>
    </lineage>
</organism>
<evidence type="ECO:0000313" key="12">
    <source>
        <dbReference type="Proteomes" id="UP000001106"/>
    </source>
</evidence>
<dbReference type="RefSeq" id="WP_011973076.1">
    <property type="nucleotide sequence ID" value="NC_009635.1"/>
</dbReference>
<dbReference type="STRING" id="419665.Maeo_0357"/>
<comment type="subunit">
    <text evidence="3">Putative multisubunit membrane-bound [NiFe]-hydrogenase eha is composed of at least 20 subunits.</text>
</comment>
<gene>
    <name evidence="11" type="ordered locus">Maeo_0357</name>
</gene>
<dbReference type="EMBL" id="CP000743">
    <property type="protein sequence ID" value="ABR55944.1"/>
    <property type="molecule type" value="Genomic_DNA"/>
</dbReference>
<dbReference type="Proteomes" id="UP000001106">
    <property type="component" value="Chromosome"/>
</dbReference>
<proteinExistence type="inferred from homology"/>
<keyword evidence="5" id="KW-1003">Cell membrane</keyword>
<dbReference type="Pfam" id="PF17367">
    <property type="entry name" value="NiFe_hyd_3_EhaA"/>
    <property type="match status" value="1"/>
</dbReference>
<keyword evidence="7 10" id="KW-1133">Transmembrane helix</keyword>
<protein>
    <recommendedName>
        <fullName evidence="4">Probable [NiFe]-hydrogenase-type-3 Eha complex membrane subunit A</fullName>
    </recommendedName>
</protein>
<evidence type="ECO:0000256" key="1">
    <source>
        <dbReference type="ARBA" id="ARBA00004651"/>
    </source>
</evidence>
<evidence type="ECO:0000256" key="6">
    <source>
        <dbReference type="ARBA" id="ARBA00022692"/>
    </source>
</evidence>
<comment type="subcellular location">
    <subcellularLocation>
        <location evidence="1">Cell membrane</location>
        <topology evidence="1">Multi-pass membrane protein</topology>
    </subcellularLocation>
</comment>
<evidence type="ECO:0000256" key="2">
    <source>
        <dbReference type="ARBA" id="ARBA00007910"/>
    </source>
</evidence>
<evidence type="ECO:0000256" key="4">
    <source>
        <dbReference type="ARBA" id="ARBA00020465"/>
    </source>
</evidence>
<evidence type="ECO:0000256" key="5">
    <source>
        <dbReference type="ARBA" id="ARBA00022475"/>
    </source>
</evidence>
<dbReference type="InterPro" id="IPR011306">
    <property type="entry name" value="Prd_NiFe_hyd_3_EhaA"/>
</dbReference>
<evidence type="ECO:0000313" key="11">
    <source>
        <dbReference type="EMBL" id="ABR55944.1"/>
    </source>
</evidence>
<reference evidence="11" key="1">
    <citation type="submission" date="2007-06" db="EMBL/GenBank/DDBJ databases">
        <title>Complete sequence of Methanococcus aeolicus Nankai-3.</title>
        <authorList>
            <consortium name="US DOE Joint Genome Institute"/>
            <person name="Copeland A."/>
            <person name="Lucas S."/>
            <person name="Lapidus A."/>
            <person name="Barry K."/>
            <person name="Glavina del Rio T."/>
            <person name="Dalin E."/>
            <person name="Tice H."/>
            <person name="Pitluck S."/>
            <person name="Chain P."/>
            <person name="Malfatti S."/>
            <person name="Shin M."/>
            <person name="Vergez L."/>
            <person name="Schmutz J."/>
            <person name="Larimer F."/>
            <person name="Land M."/>
            <person name="Hauser L."/>
            <person name="Kyrpides N."/>
            <person name="Lykidis A."/>
            <person name="Sieprawska-Lupa M."/>
            <person name="Whitman W.B."/>
            <person name="Richardson P."/>
        </authorList>
    </citation>
    <scope>NUCLEOTIDE SEQUENCE [LARGE SCALE GENOMIC DNA]</scope>
    <source>
        <strain evidence="11">Nankai-3</strain>
    </source>
</reference>
<evidence type="ECO:0000256" key="7">
    <source>
        <dbReference type="ARBA" id="ARBA00022989"/>
    </source>
</evidence>
<sequence>MGDIMGAPLFNNLIYYGGAIIVSIIIGLLLRLPLKIDIDSFEANVIFPTVFIALGLCALVEFLFGLNLIMGIIIGFISALFSKYSMNIFSGVDYGSN</sequence>